<proteinExistence type="predicted"/>
<evidence type="ECO:0000313" key="2">
    <source>
        <dbReference type="EMBL" id="CAB4768679.1"/>
    </source>
</evidence>
<evidence type="ECO:0000313" key="1">
    <source>
        <dbReference type="EMBL" id="CAB4687246.1"/>
    </source>
</evidence>
<protein>
    <submittedName>
        <fullName evidence="3">Unannotated protein</fullName>
    </submittedName>
</protein>
<dbReference type="EMBL" id="CAEZXA010000189">
    <property type="protein sequence ID" value="CAB4687246.1"/>
    <property type="molecule type" value="Genomic_DNA"/>
</dbReference>
<name>A0A6J7TKP4_9ZZZZ</name>
<dbReference type="EMBL" id="CAFBQH010000070">
    <property type="protein sequence ID" value="CAB5052788.1"/>
    <property type="molecule type" value="Genomic_DNA"/>
</dbReference>
<organism evidence="3">
    <name type="scientific">freshwater metagenome</name>
    <dbReference type="NCBI Taxonomy" id="449393"/>
    <lineage>
        <taxon>unclassified sequences</taxon>
        <taxon>metagenomes</taxon>
        <taxon>ecological metagenomes</taxon>
    </lineage>
</organism>
<dbReference type="AlphaFoldDB" id="A0A6J7TKP4"/>
<dbReference type="EMBL" id="CAEZZL010000121">
    <property type="protein sequence ID" value="CAB4768679.1"/>
    <property type="molecule type" value="Genomic_DNA"/>
</dbReference>
<gene>
    <name evidence="1" type="ORF">UFOPK2334_01524</name>
    <name evidence="2" type="ORF">UFOPK2870_01199</name>
    <name evidence="3" type="ORF">UFOPK4293_01135</name>
</gene>
<accession>A0A6J7TKP4</accession>
<reference evidence="3" key="1">
    <citation type="submission" date="2020-05" db="EMBL/GenBank/DDBJ databases">
        <authorList>
            <person name="Chiriac C."/>
            <person name="Salcher M."/>
            <person name="Ghai R."/>
            <person name="Kavagutti S V."/>
        </authorList>
    </citation>
    <scope>NUCLEOTIDE SEQUENCE</scope>
</reference>
<evidence type="ECO:0000313" key="3">
    <source>
        <dbReference type="EMBL" id="CAB5052788.1"/>
    </source>
</evidence>
<sequence length="82" mass="9285">MWGTTVEGMDRPIKFEHTRFLGDKRTQLVYDLDEWNDKDIVDTIVAEGVGLCFGPDTLAEARNRGYTLATAGATRRLRKPRA</sequence>